<dbReference type="InterPro" id="IPR007527">
    <property type="entry name" value="Znf_SWIM"/>
</dbReference>
<gene>
    <name evidence="3" type="ORF">FWK35_00008448</name>
</gene>
<proteinExistence type="predicted"/>
<protein>
    <submittedName>
        <fullName evidence="3">SWIM-type domain-containing protein</fullName>
    </submittedName>
</protein>
<evidence type="ECO:0000259" key="2">
    <source>
        <dbReference type="PROSITE" id="PS50966"/>
    </source>
</evidence>
<feature type="domain" description="SWIM-type" evidence="2">
    <location>
        <begin position="2"/>
        <end position="47"/>
    </location>
</feature>
<keyword evidence="1" id="KW-0862">Zinc</keyword>
<organism evidence="3 4">
    <name type="scientific">Aphis craccivora</name>
    <name type="common">Cowpea aphid</name>
    <dbReference type="NCBI Taxonomy" id="307492"/>
    <lineage>
        <taxon>Eukaryota</taxon>
        <taxon>Metazoa</taxon>
        <taxon>Ecdysozoa</taxon>
        <taxon>Arthropoda</taxon>
        <taxon>Hexapoda</taxon>
        <taxon>Insecta</taxon>
        <taxon>Pterygota</taxon>
        <taxon>Neoptera</taxon>
        <taxon>Paraneoptera</taxon>
        <taxon>Hemiptera</taxon>
        <taxon>Sternorrhyncha</taxon>
        <taxon>Aphidomorpha</taxon>
        <taxon>Aphidoidea</taxon>
        <taxon>Aphididae</taxon>
        <taxon>Aphidini</taxon>
        <taxon>Aphis</taxon>
        <taxon>Aphis</taxon>
    </lineage>
</organism>
<name>A0A6G0ZAP8_APHCR</name>
<keyword evidence="4" id="KW-1185">Reference proteome</keyword>
<dbReference type="AlphaFoldDB" id="A0A6G0ZAP8"/>
<comment type="caution">
    <text evidence="3">The sequence shown here is derived from an EMBL/GenBank/DDBJ whole genome shotgun (WGS) entry which is preliminary data.</text>
</comment>
<dbReference type="EMBL" id="VUJU01000968">
    <property type="protein sequence ID" value="KAF0767439.1"/>
    <property type="molecule type" value="Genomic_DNA"/>
</dbReference>
<reference evidence="3 4" key="1">
    <citation type="submission" date="2019-08" db="EMBL/GenBank/DDBJ databases">
        <title>Whole genome of Aphis craccivora.</title>
        <authorList>
            <person name="Voronova N.V."/>
            <person name="Shulinski R.S."/>
            <person name="Bandarenka Y.V."/>
            <person name="Zhorov D.G."/>
            <person name="Warner D."/>
        </authorList>
    </citation>
    <scope>NUCLEOTIDE SEQUENCE [LARGE SCALE GENOMIC DNA]</scope>
    <source>
        <strain evidence="3">180601</strain>
        <tissue evidence="3">Whole Body</tissue>
    </source>
</reference>
<dbReference type="PROSITE" id="PS50966">
    <property type="entry name" value="ZF_SWIM"/>
    <property type="match status" value="1"/>
</dbReference>
<accession>A0A6G0ZAP8</accession>
<dbReference type="GO" id="GO:0008270">
    <property type="term" value="F:zinc ion binding"/>
    <property type="evidence" value="ECO:0007669"/>
    <property type="project" value="UniProtKB-KW"/>
</dbReference>
<sequence length="250" mass="28077">MYTVSSSTETNLTYNVLLLNGYEYCDCPAGIGGKFCKHICAIHSNGFLVENIPILTTKNRIELGNLAVGNSFDPTFLEPMEDNIEIEVSINTLNNTCPRLNSSEDMTLIDENCRSIDFENQCDFNELPNKVAMEINSLQNNFDRIKDLAQNNGNNTIILKNLKLFNKMLGGINTVSDLTDVFFNKLRRGKLIGTQPTSRSRCTRKITSGAKRIQAGRPSNVENCMKIKKKQRLRCIGKNINNNVPHAKTH</sequence>
<keyword evidence="1" id="KW-0479">Metal-binding</keyword>
<dbReference type="Proteomes" id="UP000478052">
    <property type="component" value="Unassembled WGS sequence"/>
</dbReference>
<dbReference type="OrthoDB" id="6780088at2759"/>
<keyword evidence="1" id="KW-0863">Zinc-finger</keyword>
<evidence type="ECO:0000313" key="4">
    <source>
        <dbReference type="Proteomes" id="UP000478052"/>
    </source>
</evidence>
<evidence type="ECO:0000256" key="1">
    <source>
        <dbReference type="PROSITE-ProRule" id="PRU00325"/>
    </source>
</evidence>
<evidence type="ECO:0000313" key="3">
    <source>
        <dbReference type="EMBL" id="KAF0767439.1"/>
    </source>
</evidence>